<gene>
    <name evidence="2" type="ORF">SYV04_19360</name>
</gene>
<dbReference type="Proteomes" id="UP001291309">
    <property type="component" value="Unassembled WGS sequence"/>
</dbReference>
<protein>
    <submittedName>
        <fullName evidence="2">Uncharacterized protein</fullName>
    </submittedName>
</protein>
<dbReference type="EMBL" id="JAXIVS010000006">
    <property type="protein sequence ID" value="MDY7228589.1"/>
    <property type="molecule type" value="Genomic_DNA"/>
</dbReference>
<keyword evidence="3" id="KW-1185">Reference proteome</keyword>
<comment type="caution">
    <text evidence="2">The sequence shown here is derived from an EMBL/GenBank/DDBJ whole genome shotgun (WGS) entry which is preliminary data.</text>
</comment>
<proteinExistence type="predicted"/>
<feature type="compositionally biased region" description="Low complexity" evidence="1">
    <location>
        <begin position="15"/>
        <end position="42"/>
    </location>
</feature>
<organism evidence="2 3">
    <name type="scientific">Hyalangium rubrum</name>
    <dbReference type="NCBI Taxonomy" id="3103134"/>
    <lineage>
        <taxon>Bacteria</taxon>
        <taxon>Pseudomonadati</taxon>
        <taxon>Myxococcota</taxon>
        <taxon>Myxococcia</taxon>
        <taxon>Myxococcales</taxon>
        <taxon>Cystobacterineae</taxon>
        <taxon>Archangiaceae</taxon>
        <taxon>Hyalangium</taxon>
    </lineage>
</organism>
<dbReference type="RefSeq" id="WP_321547314.1">
    <property type="nucleotide sequence ID" value="NZ_JAXIVS010000006.1"/>
</dbReference>
<feature type="region of interest" description="Disordered" evidence="1">
    <location>
        <begin position="1"/>
        <end position="42"/>
    </location>
</feature>
<sequence>MSRIPGSSFFRPGVQAQSSSKPQTTSQSQAQPTPQQAALPSAGAADVFTSGFSNDRNAALRNFALTGQVQPQQVSVATTEQVDGVGSGVNRPALNGTYGAIRGYLESQIAQGAGAAALMTRGVSIGLEYLHQNHPDMSTREMMDYVMASMGSLLVGPDWSNQLNSIANGNSVSTLMDSLKEMHPDAFLGLSLSSGVGDQDAGGAYQDPDLRAEFQDGTDNQAFHCFFWVLAGYVGQGGTVSTVVSNVGNLKHEMFDAEASGNDWLASHMSMELGATLAAMGGTGDWDVVKKSQAVMSGVLSGSHLVSYAIGDETVDASELSQATSDYTDRRIGELQGNAYYVAVSVLESVRQALGLG</sequence>
<accession>A0ABU5H533</accession>
<evidence type="ECO:0000313" key="3">
    <source>
        <dbReference type="Proteomes" id="UP001291309"/>
    </source>
</evidence>
<name>A0ABU5H533_9BACT</name>
<evidence type="ECO:0000256" key="1">
    <source>
        <dbReference type="SAM" id="MobiDB-lite"/>
    </source>
</evidence>
<reference evidence="2 3" key="1">
    <citation type="submission" date="2023-12" db="EMBL/GenBank/DDBJ databases">
        <title>the genome sequence of Hyalangium sp. s54d21.</title>
        <authorList>
            <person name="Zhang X."/>
        </authorList>
    </citation>
    <scope>NUCLEOTIDE SEQUENCE [LARGE SCALE GENOMIC DNA]</scope>
    <source>
        <strain evidence="3">s54d21</strain>
    </source>
</reference>
<evidence type="ECO:0000313" key="2">
    <source>
        <dbReference type="EMBL" id="MDY7228589.1"/>
    </source>
</evidence>